<feature type="compositionally biased region" description="Acidic residues" evidence="8">
    <location>
        <begin position="70"/>
        <end position="84"/>
    </location>
</feature>
<dbReference type="GO" id="GO:0003700">
    <property type="term" value="F:DNA-binding transcription factor activity"/>
    <property type="evidence" value="ECO:0007669"/>
    <property type="project" value="InterPro"/>
</dbReference>
<dbReference type="AlphaFoldDB" id="A0A6J1DY53"/>
<gene>
    <name evidence="11" type="primary">LOC111025617</name>
</gene>
<reference evidence="11" key="1">
    <citation type="submission" date="2025-08" db="UniProtKB">
        <authorList>
            <consortium name="RefSeq"/>
        </authorList>
    </citation>
    <scope>IDENTIFICATION</scope>
    <source>
        <strain evidence="11">OHB3-1</strain>
    </source>
</reference>
<dbReference type="FunFam" id="1.20.5.170:FF:000020">
    <property type="entry name" value="BZIP transcription factor"/>
    <property type="match status" value="1"/>
</dbReference>
<dbReference type="OrthoDB" id="664875at2759"/>
<dbReference type="GO" id="GO:0005634">
    <property type="term" value="C:nucleus"/>
    <property type="evidence" value="ECO:0007669"/>
    <property type="project" value="UniProtKB-SubCell"/>
</dbReference>
<feature type="domain" description="BZIP" evidence="9">
    <location>
        <begin position="90"/>
        <end position="145"/>
    </location>
</feature>
<feature type="compositionally biased region" description="Low complexity" evidence="8">
    <location>
        <begin position="1"/>
        <end position="19"/>
    </location>
</feature>
<feature type="coiled-coil region" evidence="7">
    <location>
        <begin position="101"/>
        <end position="177"/>
    </location>
</feature>
<dbReference type="SMART" id="SM00338">
    <property type="entry name" value="BRLZ"/>
    <property type="match status" value="1"/>
</dbReference>
<accession>A0A6J1DY53</accession>
<dbReference type="PROSITE" id="PS00036">
    <property type="entry name" value="BZIP_BASIC"/>
    <property type="match status" value="1"/>
</dbReference>
<evidence type="ECO:0000256" key="1">
    <source>
        <dbReference type="ARBA" id="ARBA00004123"/>
    </source>
</evidence>
<dbReference type="KEGG" id="mcha:111025617"/>
<keyword evidence="3" id="KW-0805">Transcription regulation</keyword>
<evidence type="ECO:0000313" key="10">
    <source>
        <dbReference type="Proteomes" id="UP000504603"/>
    </source>
</evidence>
<feature type="region of interest" description="Disordered" evidence="8">
    <location>
        <begin position="220"/>
        <end position="240"/>
    </location>
</feature>
<dbReference type="GO" id="GO:0046983">
    <property type="term" value="F:protein dimerization activity"/>
    <property type="evidence" value="ECO:0007669"/>
    <property type="project" value="UniProtKB-ARBA"/>
</dbReference>
<organism evidence="10 11">
    <name type="scientific">Momordica charantia</name>
    <name type="common">Bitter gourd</name>
    <name type="synonym">Balsam pear</name>
    <dbReference type="NCBI Taxonomy" id="3673"/>
    <lineage>
        <taxon>Eukaryota</taxon>
        <taxon>Viridiplantae</taxon>
        <taxon>Streptophyta</taxon>
        <taxon>Embryophyta</taxon>
        <taxon>Tracheophyta</taxon>
        <taxon>Spermatophyta</taxon>
        <taxon>Magnoliopsida</taxon>
        <taxon>eudicotyledons</taxon>
        <taxon>Gunneridae</taxon>
        <taxon>Pentapetalae</taxon>
        <taxon>rosids</taxon>
        <taxon>fabids</taxon>
        <taxon>Cucurbitales</taxon>
        <taxon>Cucurbitaceae</taxon>
        <taxon>Momordiceae</taxon>
        <taxon>Momordica</taxon>
    </lineage>
</organism>
<evidence type="ECO:0000313" key="11">
    <source>
        <dbReference type="RefSeq" id="XP_022159198.1"/>
    </source>
</evidence>
<dbReference type="InterPro" id="IPR020983">
    <property type="entry name" value="Basic_leucine-zipper_C"/>
</dbReference>
<dbReference type="RefSeq" id="XP_022159198.1">
    <property type="nucleotide sequence ID" value="XM_022303506.1"/>
</dbReference>
<evidence type="ECO:0000256" key="5">
    <source>
        <dbReference type="ARBA" id="ARBA00023163"/>
    </source>
</evidence>
<evidence type="ECO:0000256" key="3">
    <source>
        <dbReference type="ARBA" id="ARBA00023015"/>
    </source>
</evidence>
<comment type="subcellular location">
    <subcellularLocation>
        <location evidence="1">Nucleus</location>
    </subcellularLocation>
</comment>
<dbReference type="Proteomes" id="UP000504603">
    <property type="component" value="Unplaced"/>
</dbReference>
<keyword evidence="10" id="KW-1185">Reference proteome</keyword>
<evidence type="ECO:0000256" key="7">
    <source>
        <dbReference type="SAM" id="Coils"/>
    </source>
</evidence>
<name>A0A6J1DY53_MOMCH</name>
<keyword evidence="4" id="KW-0238">DNA-binding</keyword>
<feature type="region of interest" description="Disordered" evidence="8">
    <location>
        <begin position="251"/>
        <end position="270"/>
    </location>
</feature>
<dbReference type="Pfam" id="PF00170">
    <property type="entry name" value="bZIP_1"/>
    <property type="match status" value="1"/>
</dbReference>
<dbReference type="Gene3D" id="1.20.5.170">
    <property type="match status" value="1"/>
</dbReference>
<evidence type="ECO:0000256" key="6">
    <source>
        <dbReference type="ARBA" id="ARBA00023242"/>
    </source>
</evidence>
<dbReference type="InterPro" id="IPR046347">
    <property type="entry name" value="bZIP_sf"/>
</dbReference>
<dbReference type="GO" id="GO:0003677">
    <property type="term" value="F:DNA binding"/>
    <property type="evidence" value="ECO:0007669"/>
    <property type="project" value="UniProtKB-KW"/>
</dbReference>
<keyword evidence="6" id="KW-0539">Nucleus</keyword>
<dbReference type="PANTHER" id="PTHR46408">
    <property type="entry name" value="BASIC LEUCINE ZIPPER 63"/>
    <property type="match status" value="1"/>
</dbReference>
<sequence length="270" mass="29545">MLTCLSGPSKGTSSSSSAGVPRLGSALSNRLWSQDNDINEPLGISCSPSVQRKAGILVNSENVSSSREQTDEEDDVEGENDMNDQTDPAYAKRVRRMLSNRESARRSRKRKQAHLTELETQVAELRVENSALLKRFSDISQKYSEAAVNNRVLKADLETLRAKVQMAEETVKRITGTKLMFYAMSEASSISMQSSFDGSPSEISTDVPNNHIADISSSNIQQSSPATTMVSPNKSARTASLSRVARLEHLQKRIRGSSSSCDPSEKGDQQ</sequence>
<evidence type="ECO:0000256" key="4">
    <source>
        <dbReference type="ARBA" id="ARBA00023125"/>
    </source>
</evidence>
<protein>
    <submittedName>
        <fullName evidence="11">Light-inducible protein CPRF2-like</fullName>
    </submittedName>
</protein>
<keyword evidence="5" id="KW-0804">Transcription</keyword>
<feature type="region of interest" description="Disordered" evidence="8">
    <location>
        <begin position="1"/>
        <end position="23"/>
    </location>
</feature>
<dbReference type="CDD" id="cd14702">
    <property type="entry name" value="bZIP_plant_GBF1"/>
    <property type="match status" value="1"/>
</dbReference>
<dbReference type="InterPro" id="IPR004827">
    <property type="entry name" value="bZIP"/>
</dbReference>
<dbReference type="Pfam" id="PF12498">
    <property type="entry name" value="bZIP_C"/>
    <property type="match status" value="1"/>
</dbReference>
<evidence type="ECO:0000256" key="2">
    <source>
        <dbReference type="ARBA" id="ARBA00007163"/>
    </source>
</evidence>
<evidence type="ECO:0000256" key="8">
    <source>
        <dbReference type="SAM" id="MobiDB-lite"/>
    </source>
</evidence>
<proteinExistence type="inferred from homology"/>
<evidence type="ECO:0000259" key="9">
    <source>
        <dbReference type="PROSITE" id="PS50217"/>
    </source>
</evidence>
<comment type="similarity">
    <text evidence="2">Belongs to the bZIP family.</text>
</comment>
<dbReference type="GeneID" id="111025617"/>
<dbReference type="PANTHER" id="PTHR46408:SF10">
    <property type="entry name" value="BASIC LEUCINE ZIPPER 63"/>
    <property type="match status" value="1"/>
</dbReference>
<keyword evidence="7" id="KW-0175">Coiled coil</keyword>
<dbReference type="InterPro" id="IPR045314">
    <property type="entry name" value="bZIP_plant_GBF1"/>
</dbReference>
<dbReference type="SUPFAM" id="SSF57959">
    <property type="entry name" value="Leucine zipper domain"/>
    <property type="match status" value="1"/>
</dbReference>
<dbReference type="PROSITE" id="PS50217">
    <property type="entry name" value="BZIP"/>
    <property type="match status" value="1"/>
</dbReference>
<feature type="region of interest" description="Disordered" evidence="8">
    <location>
        <begin position="55"/>
        <end position="89"/>
    </location>
</feature>